<proteinExistence type="predicted"/>
<dbReference type="Proteomes" id="UP000054166">
    <property type="component" value="Unassembled WGS sequence"/>
</dbReference>
<dbReference type="InParanoid" id="A0A0C3AX19"/>
<gene>
    <name evidence="1" type="ORF">PILCRDRAFT_75507</name>
</gene>
<name>A0A0C3AX19_PILCF</name>
<protein>
    <submittedName>
        <fullName evidence="1">Uncharacterized protein</fullName>
    </submittedName>
</protein>
<evidence type="ECO:0000313" key="2">
    <source>
        <dbReference type="Proteomes" id="UP000054166"/>
    </source>
</evidence>
<organism evidence="1 2">
    <name type="scientific">Piloderma croceum (strain F 1598)</name>
    <dbReference type="NCBI Taxonomy" id="765440"/>
    <lineage>
        <taxon>Eukaryota</taxon>
        <taxon>Fungi</taxon>
        <taxon>Dikarya</taxon>
        <taxon>Basidiomycota</taxon>
        <taxon>Agaricomycotina</taxon>
        <taxon>Agaricomycetes</taxon>
        <taxon>Agaricomycetidae</taxon>
        <taxon>Atheliales</taxon>
        <taxon>Atheliaceae</taxon>
        <taxon>Piloderma</taxon>
    </lineage>
</organism>
<dbReference type="HOGENOM" id="CLU_067622_0_1_1"/>
<dbReference type="STRING" id="765440.A0A0C3AX19"/>
<accession>A0A0C3AX19</accession>
<sequence length="238" mass="27447">MKEDTDNLQFDNLKPVLNEKPTYWRLTIPTSEAAQTEELVLSMQGVIVNKDLPPMLTNRPNEQHQPFIRQSVQLTGFNCKEFQTCINTLQQLHQTFSRQMPEGNMEPLTLGQFRHFDTVEFATHYFTSRRDDPNGTEMPFDQSTDPNGVLARLASNKKYFHGEDNKVLYYILKHANNESLPRFFEVDPAQFRVGDIVEVQITVAAVPIKNNKFKMISQLRCLALLDGTFTDVSILYQN</sequence>
<dbReference type="AlphaFoldDB" id="A0A0C3AX19"/>
<dbReference type="OrthoDB" id="3269456at2759"/>
<reference evidence="2" key="2">
    <citation type="submission" date="2015-01" db="EMBL/GenBank/DDBJ databases">
        <title>Evolutionary Origins and Diversification of the Mycorrhizal Mutualists.</title>
        <authorList>
            <consortium name="DOE Joint Genome Institute"/>
            <consortium name="Mycorrhizal Genomics Consortium"/>
            <person name="Kohler A."/>
            <person name="Kuo A."/>
            <person name="Nagy L.G."/>
            <person name="Floudas D."/>
            <person name="Copeland A."/>
            <person name="Barry K.W."/>
            <person name="Cichocki N."/>
            <person name="Veneault-Fourrey C."/>
            <person name="LaButti K."/>
            <person name="Lindquist E.A."/>
            <person name="Lipzen A."/>
            <person name="Lundell T."/>
            <person name="Morin E."/>
            <person name="Murat C."/>
            <person name="Riley R."/>
            <person name="Ohm R."/>
            <person name="Sun H."/>
            <person name="Tunlid A."/>
            <person name="Henrissat B."/>
            <person name="Grigoriev I.V."/>
            <person name="Hibbett D.S."/>
            <person name="Martin F."/>
        </authorList>
    </citation>
    <scope>NUCLEOTIDE SEQUENCE [LARGE SCALE GENOMIC DNA]</scope>
    <source>
        <strain evidence="2">F 1598</strain>
    </source>
</reference>
<reference evidence="1 2" key="1">
    <citation type="submission" date="2014-04" db="EMBL/GenBank/DDBJ databases">
        <authorList>
            <consortium name="DOE Joint Genome Institute"/>
            <person name="Kuo A."/>
            <person name="Tarkka M."/>
            <person name="Buscot F."/>
            <person name="Kohler A."/>
            <person name="Nagy L.G."/>
            <person name="Floudas D."/>
            <person name="Copeland A."/>
            <person name="Barry K.W."/>
            <person name="Cichocki N."/>
            <person name="Veneault-Fourrey C."/>
            <person name="LaButti K."/>
            <person name="Lindquist E.A."/>
            <person name="Lipzen A."/>
            <person name="Lundell T."/>
            <person name="Morin E."/>
            <person name="Murat C."/>
            <person name="Sun H."/>
            <person name="Tunlid A."/>
            <person name="Henrissat B."/>
            <person name="Grigoriev I.V."/>
            <person name="Hibbett D.S."/>
            <person name="Martin F."/>
            <person name="Nordberg H.P."/>
            <person name="Cantor M.N."/>
            <person name="Hua S.X."/>
        </authorList>
    </citation>
    <scope>NUCLEOTIDE SEQUENCE [LARGE SCALE GENOMIC DNA]</scope>
    <source>
        <strain evidence="1 2">F 1598</strain>
    </source>
</reference>
<dbReference type="EMBL" id="KN833016">
    <property type="protein sequence ID" value="KIM78553.1"/>
    <property type="molecule type" value="Genomic_DNA"/>
</dbReference>
<evidence type="ECO:0000313" key="1">
    <source>
        <dbReference type="EMBL" id="KIM78553.1"/>
    </source>
</evidence>
<keyword evidence="2" id="KW-1185">Reference proteome</keyword>